<proteinExistence type="predicted"/>
<accession>A0AA38KPQ5</accession>
<feature type="compositionally biased region" description="Basic and acidic residues" evidence="1">
    <location>
        <begin position="1"/>
        <end position="10"/>
    </location>
</feature>
<feature type="domain" description="Cytosolic endo-beta-N-acetylglucosaminidase TIM barrel" evidence="2">
    <location>
        <begin position="85"/>
        <end position="218"/>
    </location>
</feature>
<evidence type="ECO:0000313" key="3">
    <source>
        <dbReference type="EMBL" id="KAH9309228.1"/>
    </source>
</evidence>
<comment type="caution">
    <text evidence="3">The sequence shown here is derived from an EMBL/GenBank/DDBJ whole genome shotgun (WGS) entry which is preliminary data.</text>
</comment>
<keyword evidence="4" id="KW-1185">Reference proteome</keyword>
<reference evidence="3 4" key="1">
    <citation type="journal article" date="2021" name="Nat. Plants">
        <title>The Taxus genome provides insights into paclitaxel biosynthesis.</title>
        <authorList>
            <person name="Xiong X."/>
            <person name="Gou J."/>
            <person name="Liao Q."/>
            <person name="Li Y."/>
            <person name="Zhou Q."/>
            <person name="Bi G."/>
            <person name="Li C."/>
            <person name="Du R."/>
            <person name="Wang X."/>
            <person name="Sun T."/>
            <person name="Guo L."/>
            <person name="Liang H."/>
            <person name="Lu P."/>
            <person name="Wu Y."/>
            <person name="Zhang Z."/>
            <person name="Ro D.K."/>
            <person name="Shang Y."/>
            <person name="Huang S."/>
            <person name="Yan J."/>
        </authorList>
    </citation>
    <scope>NUCLEOTIDE SEQUENCE [LARGE SCALE GENOMIC DNA]</scope>
    <source>
        <strain evidence="3">Ta-2019</strain>
    </source>
</reference>
<organism evidence="3 4">
    <name type="scientific">Taxus chinensis</name>
    <name type="common">Chinese yew</name>
    <name type="synonym">Taxus wallichiana var. chinensis</name>
    <dbReference type="NCBI Taxonomy" id="29808"/>
    <lineage>
        <taxon>Eukaryota</taxon>
        <taxon>Viridiplantae</taxon>
        <taxon>Streptophyta</taxon>
        <taxon>Embryophyta</taxon>
        <taxon>Tracheophyta</taxon>
        <taxon>Spermatophyta</taxon>
        <taxon>Pinopsida</taxon>
        <taxon>Pinidae</taxon>
        <taxon>Conifers II</taxon>
        <taxon>Cupressales</taxon>
        <taxon>Taxaceae</taxon>
        <taxon>Taxus</taxon>
    </lineage>
</organism>
<evidence type="ECO:0000256" key="1">
    <source>
        <dbReference type="SAM" id="MobiDB-lite"/>
    </source>
</evidence>
<dbReference type="GO" id="GO:0005829">
    <property type="term" value="C:cytosol"/>
    <property type="evidence" value="ECO:0007669"/>
    <property type="project" value="UniProtKB-SubCell"/>
</dbReference>
<dbReference type="PANTHER" id="PTHR13246">
    <property type="entry name" value="ENDO BETA N-ACETYLGLUCOSAMINIDASE"/>
    <property type="match status" value="1"/>
</dbReference>
<sequence>VFQNLKEKDSSTSLAMEPQVDPKKPGVPISYPLKTLEELQNRSYFESFHFPFNKCSVPLPPSRAFKPLENRPRMLVCHDMKGGYVDDKWIQGDSNSDAYAIWHWHLIDIFVYFSHNLVTLPPPCWTNTAHRHGVQVLGTFITEWEEGQTTCKTLLASKESAQMYADRLTELAVKLGFDGWLLNMEVKLDLEQVTNLKEFVDHLTVSMHHALPGSLVIWKICLNIQLLWRENVNLMYTWALMYLEEAHMVEDSGRADESVGWRTDRTWECSLHSLIPCFVRNTALLRPTRPIGELTECENVPSVPTVPASFDPIDTPPPIGFYGKLGNVRNKRTIPPVLENANLADLVPNSSIFLIFWPSMEIKGVARTDTFVQDIIRARKDVGRQTGTGTAAPGHIMKSQKDRRAINKWRCAEFWRSKNEVAK</sequence>
<feature type="region of interest" description="Disordered" evidence="1">
    <location>
        <begin position="1"/>
        <end position="23"/>
    </location>
</feature>
<dbReference type="Pfam" id="PF03644">
    <property type="entry name" value="Glyco_hydro_85"/>
    <property type="match status" value="1"/>
</dbReference>
<dbReference type="AlphaFoldDB" id="A0AA38KPQ5"/>
<gene>
    <name evidence="3" type="ORF">KI387_037139</name>
</gene>
<name>A0AA38KPQ5_TAXCH</name>
<dbReference type="Gene3D" id="3.20.20.80">
    <property type="entry name" value="Glycosidases"/>
    <property type="match status" value="1"/>
</dbReference>
<evidence type="ECO:0000313" key="4">
    <source>
        <dbReference type="Proteomes" id="UP000824469"/>
    </source>
</evidence>
<dbReference type="EMBL" id="JAHRHJ020000007">
    <property type="protein sequence ID" value="KAH9309228.1"/>
    <property type="molecule type" value="Genomic_DNA"/>
</dbReference>
<evidence type="ECO:0000259" key="2">
    <source>
        <dbReference type="Pfam" id="PF03644"/>
    </source>
</evidence>
<feature type="non-terminal residue" evidence="3">
    <location>
        <position position="1"/>
    </location>
</feature>
<protein>
    <recommendedName>
        <fullName evidence="2">Cytosolic endo-beta-N-acetylglucosaminidase TIM barrel domain-containing protein</fullName>
    </recommendedName>
</protein>
<dbReference type="Proteomes" id="UP000824469">
    <property type="component" value="Unassembled WGS sequence"/>
</dbReference>
<dbReference type="PANTHER" id="PTHR13246:SF1">
    <property type="entry name" value="CYTOSOLIC ENDO-BETA-N-ACETYLGLUCOSAMINIDASE"/>
    <property type="match status" value="1"/>
</dbReference>
<dbReference type="InterPro" id="IPR032979">
    <property type="entry name" value="ENGase"/>
</dbReference>
<dbReference type="GO" id="GO:0033925">
    <property type="term" value="F:mannosyl-glycoprotein endo-beta-N-acetylglucosaminidase activity"/>
    <property type="evidence" value="ECO:0007669"/>
    <property type="project" value="UniProtKB-EC"/>
</dbReference>
<feature type="non-terminal residue" evidence="3">
    <location>
        <position position="423"/>
    </location>
</feature>
<dbReference type="InterPro" id="IPR005201">
    <property type="entry name" value="TIM_ENGase"/>
</dbReference>